<evidence type="ECO:0000313" key="2">
    <source>
        <dbReference type="EMBL" id="TDD40302.1"/>
    </source>
</evidence>
<proteinExistence type="inferred from homology"/>
<keyword evidence="1" id="KW-0804">Transcription</keyword>
<dbReference type="GO" id="GO:0045893">
    <property type="term" value="P:positive regulation of DNA-templated transcription"/>
    <property type="evidence" value="ECO:0007669"/>
    <property type="project" value="UniProtKB-UniRule"/>
</dbReference>
<comment type="similarity">
    <text evidence="1">Belongs to the RNA polymerase-binding protein RbpA family.</text>
</comment>
<organism evidence="2 3">
    <name type="scientific">Saccharopolyspora elongata</name>
    <dbReference type="NCBI Taxonomy" id="2530387"/>
    <lineage>
        <taxon>Bacteria</taxon>
        <taxon>Bacillati</taxon>
        <taxon>Actinomycetota</taxon>
        <taxon>Actinomycetes</taxon>
        <taxon>Pseudonocardiales</taxon>
        <taxon>Pseudonocardiaceae</taxon>
        <taxon>Saccharopolyspora</taxon>
    </lineage>
</organism>
<dbReference type="GO" id="GO:0001000">
    <property type="term" value="F:bacterial-type RNA polymerase core enzyme binding"/>
    <property type="evidence" value="ECO:0007669"/>
    <property type="project" value="UniProtKB-UniRule"/>
</dbReference>
<sequence>MVTFKGAKGFRASYQNEDDYDESAPRRHVTYACPKGCEFSIPLAIDAGRPTVWECRAHGIDAGIVGSGGRFEPGTAARARAHWDMLLERRSILELEDLLQERLALLRKSSPGG</sequence>
<name>A0A4R4YB07_9PSEU</name>
<dbReference type="HAMAP" id="MF_01483">
    <property type="entry name" value="RbpA"/>
    <property type="match status" value="1"/>
</dbReference>
<dbReference type="InterPro" id="IPR025182">
    <property type="entry name" value="RNApol-bd_RbpA"/>
</dbReference>
<dbReference type="InterPro" id="IPR038638">
    <property type="entry name" value="RbpA_sf"/>
</dbReference>
<comment type="function">
    <text evidence="1">Binds to RNA polymerase (RNAP), stimulating transcription from principal, but not alternative sigma factor promoters.</text>
</comment>
<dbReference type="Gene3D" id="2.20.28.270">
    <property type="entry name" value="RNA polymerase-binding protein A"/>
    <property type="match status" value="1"/>
</dbReference>
<gene>
    <name evidence="1" type="primary">rbpA</name>
    <name evidence="2" type="ORF">E1288_35830</name>
</gene>
<keyword evidence="1" id="KW-0805">Transcription regulation</keyword>
<dbReference type="AlphaFoldDB" id="A0A4R4YB07"/>
<evidence type="ECO:0000256" key="1">
    <source>
        <dbReference type="HAMAP-Rule" id="MF_01483"/>
    </source>
</evidence>
<dbReference type="Pfam" id="PF13397">
    <property type="entry name" value="RbpA"/>
    <property type="match status" value="1"/>
</dbReference>
<accession>A0A4R4YB07</accession>
<dbReference type="EMBL" id="SMKW01000071">
    <property type="protein sequence ID" value="TDD40302.1"/>
    <property type="molecule type" value="Genomic_DNA"/>
</dbReference>
<comment type="caution">
    <text evidence="1">Lacks conserved residue(s) required for the propagation of feature annotation.</text>
</comment>
<dbReference type="OrthoDB" id="3618415at2"/>
<reference evidence="2 3" key="1">
    <citation type="submission" date="2019-03" db="EMBL/GenBank/DDBJ databases">
        <title>Draft genome sequences of novel Actinobacteria.</title>
        <authorList>
            <person name="Sahin N."/>
            <person name="Ay H."/>
            <person name="Saygin H."/>
        </authorList>
    </citation>
    <scope>NUCLEOTIDE SEQUENCE [LARGE SCALE GENOMIC DNA]</scope>
    <source>
        <strain evidence="2 3">7K502</strain>
    </source>
</reference>
<dbReference type="Proteomes" id="UP000294947">
    <property type="component" value="Unassembled WGS sequence"/>
</dbReference>
<protein>
    <recommendedName>
        <fullName evidence="1">RNA polymerase-binding protein RbpA</fullName>
    </recommendedName>
</protein>
<evidence type="ECO:0000313" key="3">
    <source>
        <dbReference type="Proteomes" id="UP000294947"/>
    </source>
</evidence>
<dbReference type="RefSeq" id="WP_132493129.1">
    <property type="nucleotide sequence ID" value="NZ_SMKW01000071.1"/>
</dbReference>
<comment type="subunit">
    <text evidence="1">Forms a complex with the RNAP catalytic core and with free principal sigma factors.</text>
</comment>
<keyword evidence="3" id="KW-1185">Reference proteome</keyword>
<comment type="caution">
    <text evidence="2">The sequence shown here is derived from an EMBL/GenBank/DDBJ whole genome shotgun (WGS) entry which is preliminary data.</text>
</comment>